<sequence length="233" mass="26589">MRNRRARKISNPSQNLDSFLDILTNTVGVLMFIGLFVSLLAVEAGTIIRTPLRSETNKIPNFFEVRDNKIFYVSDPQISQEIDEVVTTLPRCSDPNIPNDIPDYLYSFYLQEIQEYQACVNSREQKLKNFYYSNQDYQVTISEQGSIIYQPVATSSGENKKELMATDSDYGTILKQLDPQINYVAFLVRPDSFEAFRVARQKARSMGYEVGWIPFTEDRVISFGSGGRSVGVQ</sequence>
<proteinExistence type="predicted"/>
<keyword evidence="1" id="KW-1133">Transmembrane helix</keyword>
<dbReference type="RefSeq" id="WP_015219115.1">
    <property type="nucleotide sequence ID" value="NZ_WMIA01000010.1"/>
</dbReference>
<reference evidence="2 3" key="1">
    <citation type="submission" date="2019-11" db="EMBL/GenBank/DDBJ databases">
        <title>Isolation of a new High Light Tolerant Cyanobacteria.</title>
        <authorList>
            <person name="Dobson Z."/>
            <person name="Vaughn N."/>
            <person name="Vaughn M."/>
            <person name="Fromme P."/>
            <person name="Mazor Y."/>
        </authorList>
    </citation>
    <scope>NUCLEOTIDE SEQUENCE [LARGE SCALE GENOMIC DNA]</scope>
    <source>
        <strain evidence="2 3">0216</strain>
    </source>
</reference>
<dbReference type="EMBL" id="WMIA01000010">
    <property type="protein sequence ID" value="MTF39134.1"/>
    <property type="molecule type" value="Genomic_DNA"/>
</dbReference>
<accession>A0A844GRI4</accession>
<protein>
    <submittedName>
        <fullName evidence="2">Uncharacterized protein</fullName>
    </submittedName>
</protein>
<organism evidence="2 3">
    <name type="scientific">Cyanobacterium aponinum 0216</name>
    <dbReference type="NCBI Taxonomy" id="2676140"/>
    <lineage>
        <taxon>Bacteria</taxon>
        <taxon>Bacillati</taxon>
        <taxon>Cyanobacteriota</taxon>
        <taxon>Cyanophyceae</taxon>
        <taxon>Oscillatoriophycideae</taxon>
        <taxon>Chroococcales</taxon>
        <taxon>Geminocystaceae</taxon>
        <taxon>Cyanobacterium</taxon>
    </lineage>
</organism>
<keyword evidence="1" id="KW-0812">Transmembrane</keyword>
<comment type="caution">
    <text evidence="2">The sequence shown here is derived from an EMBL/GenBank/DDBJ whole genome shotgun (WGS) entry which is preliminary data.</text>
</comment>
<evidence type="ECO:0000256" key="1">
    <source>
        <dbReference type="SAM" id="Phobius"/>
    </source>
</evidence>
<gene>
    <name evidence="2" type="ORF">GGC33_09355</name>
</gene>
<evidence type="ECO:0000313" key="3">
    <source>
        <dbReference type="Proteomes" id="UP000437131"/>
    </source>
</evidence>
<dbReference type="Proteomes" id="UP000437131">
    <property type="component" value="Unassembled WGS sequence"/>
</dbReference>
<keyword evidence="1" id="KW-0472">Membrane</keyword>
<evidence type="ECO:0000313" key="2">
    <source>
        <dbReference type="EMBL" id="MTF39134.1"/>
    </source>
</evidence>
<name>A0A844GRI4_9CHRO</name>
<feature type="transmembrane region" description="Helical" evidence="1">
    <location>
        <begin position="20"/>
        <end position="42"/>
    </location>
</feature>
<dbReference type="AlphaFoldDB" id="A0A844GRI4"/>